<dbReference type="InterPro" id="IPR036291">
    <property type="entry name" value="NAD(P)-bd_dom_sf"/>
</dbReference>
<protein>
    <submittedName>
        <fullName evidence="2">NAD(P)H-binding protein</fullName>
    </submittedName>
</protein>
<name>A0ABW9EIP1_9BURK</name>
<dbReference type="Proteomes" id="UP001629392">
    <property type="component" value="Unassembled WGS sequence"/>
</dbReference>
<dbReference type="SUPFAM" id="SSF51735">
    <property type="entry name" value="NAD(P)-binding Rossmann-fold domains"/>
    <property type="match status" value="1"/>
</dbReference>
<dbReference type="Pfam" id="PF13460">
    <property type="entry name" value="NAD_binding_10"/>
    <property type="match status" value="1"/>
</dbReference>
<organism evidence="2 3">
    <name type="scientific">Paraburkholderia strydomiana</name>
    <dbReference type="NCBI Taxonomy" id="1245417"/>
    <lineage>
        <taxon>Bacteria</taxon>
        <taxon>Pseudomonadati</taxon>
        <taxon>Pseudomonadota</taxon>
        <taxon>Betaproteobacteria</taxon>
        <taxon>Burkholderiales</taxon>
        <taxon>Burkholderiaceae</taxon>
        <taxon>Paraburkholderia</taxon>
    </lineage>
</organism>
<feature type="domain" description="NAD(P)-binding" evidence="1">
    <location>
        <begin position="9"/>
        <end position="202"/>
    </location>
</feature>
<keyword evidence="3" id="KW-1185">Reference proteome</keyword>
<gene>
    <name evidence="2" type="ORF">PQQ73_21545</name>
</gene>
<evidence type="ECO:0000313" key="2">
    <source>
        <dbReference type="EMBL" id="MFM0718919.1"/>
    </source>
</evidence>
<comment type="caution">
    <text evidence="2">The sequence shown here is derived from an EMBL/GenBank/DDBJ whole genome shotgun (WGS) entry which is preliminary data.</text>
</comment>
<sequence length="230" mass="24682">MMKRYVVVGASRGVGLAIVEQLSHQGKYVRAISRHPGPASQYVEPVAADVTNLASLSTALYTDIEAVFFTVESSGGINGRGLFGSRAAIREVTYQGCVNTLNAITQKEHRPRFILMSAMGADKPSMLWTISNLMKAGMRDNMIGRERAVQGSGLPYVILRSPILTDAVAGIETVSATPATHSLSGSMKIGRSDIAAAMIEAAHFAPSCSTWDIVPDIVADAPDWWRSTRT</sequence>
<dbReference type="RefSeq" id="WP_408154912.1">
    <property type="nucleotide sequence ID" value="NZ_JAQQCL010000017.1"/>
</dbReference>
<evidence type="ECO:0000259" key="1">
    <source>
        <dbReference type="Pfam" id="PF13460"/>
    </source>
</evidence>
<dbReference type="PANTHER" id="PTHR15020:SF50">
    <property type="entry name" value="UPF0659 PROTEIN YMR090W"/>
    <property type="match status" value="1"/>
</dbReference>
<dbReference type="InterPro" id="IPR016040">
    <property type="entry name" value="NAD(P)-bd_dom"/>
</dbReference>
<accession>A0ABW9EIP1</accession>
<dbReference type="PANTHER" id="PTHR15020">
    <property type="entry name" value="FLAVIN REDUCTASE-RELATED"/>
    <property type="match status" value="1"/>
</dbReference>
<dbReference type="Gene3D" id="3.40.50.720">
    <property type="entry name" value="NAD(P)-binding Rossmann-like Domain"/>
    <property type="match status" value="1"/>
</dbReference>
<dbReference type="EMBL" id="JAQQCL010000017">
    <property type="protein sequence ID" value="MFM0718919.1"/>
    <property type="molecule type" value="Genomic_DNA"/>
</dbReference>
<evidence type="ECO:0000313" key="3">
    <source>
        <dbReference type="Proteomes" id="UP001629392"/>
    </source>
</evidence>
<reference evidence="2 3" key="1">
    <citation type="journal article" date="2024" name="Chem. Sci.">
        <title>Discovery of megapolipeptins by genome mining of a Burkholderiales bacteria collection.</title>
        <authorList>
            <person name="Paulo B.S."/>
            <person name="Recchia M.J.J."/>
            <person name="Lee S."/>
            <person name="Fergusson C.H."/>
            <person name="Romanowski S.B."/>
            <person name="Hernandez A."/>
            <person name="Krull N."/>
            <person name="Liu D.Y."/>
            <person name="Cavanagh H."/>
            <person name="Bos A."/>
            <person name="Gray C.A."/>
            <person name="Murphy B.T."/>
            <person name="Linington R.G."/>
            <person name="Eustaquio A.S."/>
        </authorList>
    </citation>
    <scope>NUCLEOTIDE SEQUENCE [LARGE SCALE GENOMIC DNA]</scope>
    <source>
        <strain evidence="2 3">RL17-350-BIC-E</strain>
    </source>
</reference>
<proteinExistence type="predicted"/>